<name>A0ABQ1NVZ0_9GAMM</name>
<protein>
    <submittedName>
        <fullName evidence="2">Damage-inducible protein CinA</fullName>
    </submittedName>
</protein>
<proteinExistence type="predicted"/>
<accession>A0ABQ1NVZ0</accession>
<organism evidence="2 3">
    <name type="scientific">Halopseudomonas salina</name>
    <dbReference type="NCBI Taxonomy" id="1323744"/>
    <lineage>
        <taxon>Bacteria</taxon>
        <taxon>Pseudomonadati</taxon>
        <taxon>Pseudomonadota</taxon>
        <taxon>Gammaproteobacteria</taxon>
        <taxon>Pseudomonadales</taxon>
        <taxon>Pseudomonadaceae</taxon>
        <taxon>Halopseudomonas</taxon>
    </lineage>
</organism>
<dbReference type="NCBIfam" id="TIGR00199">
    <property type="entry name" value="PncC_domain"/>
    <property type="match status" value="1"/>
</dbReference>
<dbReference type="Pfam" id="PF02464">
    <property type="entry name" value="CinA"/>
    <property type="match status" value="1"/>
</dbReference>
<dbReference type="RefSeq" id="WP_150277680.1">
    <property type="nucleotide sequence ID" value="NZ_BMFF01000001.1"/>
</dbReference>
<dbReference type="EMBL" id="BMFF01000001">
    <property type="protein sequence ID" value="GGC85937.1"/>
    <property type="molecule type" value="Genomic_DNA"/>
</dbReference>
<dbReference type="Proteomes" id="UP000638188">
    <property type="component" value="Unassembled WGS sequence"/>
</dbReference>
<gene>
    <name evidence="2" type="ORF">GCM10007418_02120</name>
</gene>
<dbReference type="SUPFAM" id="SSF142433">
    <property type="entry name" value="CinA-like"/>
    <property type="match status" value="1"/>
</dbReference>
<comment type="caution">
    <text evidence="2">The sequence shown here is derived from an EMBL/GenBank/DDBJ whole genome shotgun (WGS) entry which is preliminary data.</text>
</comment>
<dbReference type="InterPro" id="IPR036653">
    <property type="entry name" value="CinA-like_C"/>
</dbReference>
<evidence type="ECO:0000313" key="2">
    <source>
        <dbReference type="EMBL" id="GGC85937.1"/>
    </source>
</evidence>
<evidence type="ECO:0000313" key="3">
    <source>
        <dbReference type="Proteomes" id="UP000638188"/>
    </source>
</evidence>
<sequence length="173" mass="17918">MSNYDHLIDATAARLGNVLQRHGLNVSAAESCTGGGICEAITRVSGSSAWFQTGFVTYANQSKSRWLGVHEGDLQAHGAVSEPVVRAMASGALAAAEADIAVAVSGIAGPDGGTAEKPVGTVWFAWALRDGTVSSGCRRLQGNRREVRAQTVLHSLEGLIKAAEQLAVSQSST</sequence>
<feature type="domain" description="CinA C-terminal" evidence="1">
    <location>
        <begin position="11"/>
        <end position="161"/>
    </location>
</feature>
<keyword evidence="3" id="KW-1185">Reference proteome</keyword>
<reference evidence="3" key="1">
    <citation type="journal article" date="2019" name="Int. J. Syst. Evol. Microbiol.">
        <title>The Global Catalogue of Microorganisms (GCM) 10K type strain sequencing project: providing services to taxonomists for standard genome sequencing and annotation.</title>
        <authorList>
            <consortium name="The Broad Institute Genomics Platform"/>
            <consortium name="The Broad Institute Genome Sequencing Center for Infectious Disease"/>
            <person name="Wu L."/>
            <person name="Ma J."/>
        </authorList>
    </citation>
    <scope>NUCLEOTIDE SEQUENCE [LARGE SCALE GENOMIC DNA]</scope>
    <source>
        <strain evidence="3">CGMCC 1.12482</strain>
    </source>
</reference>
<evidence type="ECO:0000259" key="1">
    <source>
        <dbReference type="Pfam" id="PF02464"/>
    </source>
</evidence>
<dbReference type="Gene3D" id="3.90.950.20">
    <property type="entry name" value="CinA-like"/>
    <property type="match status" value="1"/>
</dbReference>
<dbReference type="InterPro" id="IPR008136">
    <property type="entry name" value="CinA_C"/>
</dbReference>